<comment type="caution">
    <text evidence="5">The sequence shown here is derived from an EMBL/GenBank/DDBJ whole genome shotgun (WGS) entry which is preliminary data.</text>
</comment>
<dbReference type="RefSeq" id="WP_036151584.1">
    <property type="nucleotide sequence ID" value="NZ_AVCX01000015.1"/>
</dbReference>
<dbReference type="GO" id="GO:0031956">
    <property type="term" value="F:medium-chain fatty acid-CoA ligase activity"/>
    <property type="evidence" value="ECO:0007669"/>
    <property type="project" value="TreeGrafter"/>
</dbReference>
<organism evidence="5 6">
    <name type="scientific">Lysinibacillus odysseyi 34hs-1 = NBRC 100172</name>
    <dbReference type="NCBI Taxonomy" id="1220589"/>
    <lineage>
        <taxon>Bacteria</taxon>
        <taxon>Bacillati</taxon>
        <taxon>Bacillota</taxon>
        <taxon>Bacilli</taxon>
        <taxon>Bacillales</taxon>
        <taxon>Bacillaceae</taxon>
        <taxon>Lysinibacillus</taxon>
    </lineage>
</organism>
<dbReference type="OrthoDB" id="9757771at2"/>
<dbReference type="STRING" id="1220589.CD32_04175"/>
<dbReference type="InterPro" id="IPR020845">
    <property type="entry name" value="AMP-binding_CS"/>
</dbReference>
<comment type="similarity">
    <text evidence="1">Belongs to the ATP-dependent AMP-binding enzyme family.</text>
</comment>
<dbReference type="InterPro" id="IPR045851">
    <property type="entry name" value="AMP-bd_C_sf"/>
</dbReference>
<evidence type="ECO:0000313" key="6">
    <source>
        <dbReference type="Proteomes" id="UP000030437"/>
    </source>
</evidence>
<dbReference type="InterPro" id="IPR042099">
    <property type="entry name" value="ANL_N_sf"/>
</dbReference>
<keyword evidence="2" id="KW-0436">Ligase</keyword>
<dbReference type="AlphaFoldDB" id="A0A0A3JJR7"/>
<sequence>MFNIGKMLTDRANLLGEKEGFVSNDVRFTFAEINSRANALAHFLLAKGFKPGEKIAIVCKNNEDFIASFFGAAKIGVISVVVNCRLRAQEMTDIFNHSRVKAVVYDAGLKSVIEQTKAETAIPYYLSNKGNTGEYLISHIVQFYPLHEPTYATFDDEPILIMYTSGTTGKPKGAMLSHHNLLASAVGLSSTITLWETDRFLLVVPMFHIAGLVPLITTIHTGATAILMEEFEPIAAWRIIEKERISNMMSVPEMLASLIKTFDIMKPNLSTLRAITCGAASVPQQIILVFKQFGIPVQQVYGLTEYTGSLTIWRSEFDAGKYGSKGKHVMYSEMKIISLETGKVLPPYENGEVICRGPQTFLGYYENEEETNKVLKDGWYYTGDIGHVDEEGFLYLVGRLKDIIISNGEKIYSAEIEAVLMRHPAVEQAAVIGVPDAYFGEVPQAYIELKKQAAATAEELMDFCRQELAAYKVVKEIIFMERLPKNTVGKVLKGELRSVQLYL</sequence>
<evidence type="ECO:0000259" key="4">
    <source>
        <dbReference type="Pfam" id="PF13193"/>
    </source>
</evidence>
<dbReference type="FunFam" id="3.30.300.30:FF:000008">
    <property type="entry name" value="2,3-dihydroxybenzoate-AMP ligase"/>
    <property type="match status" value="1"/>
</dbReference>
<feature type="domain" description="AMP-dependent synthetase/ligase" evidence="3">
    <location>
        <begin position="12"/>
        <end position="365"/>
    </location>
</feature>
<reference evidence="5 6" key="1">
    <citation type="submission" date="2014-02" db="EMBL/GenBank/DDBJ databases">
        <title>Draft genome sequence of Lysinibacillus odysseyi NBRC 100172.</title>
        <authorList>
            <person name="Zhang F."/>
            <person name="Wang G."/>
            <person name="Zhang L."/>
        </authorList>
    </citation>
    <scope>NUCLEOTIDE SEQUENCE [LARGE SCALE GENOMIC DNA]</scope>
    <source>
        <strain evidence="5 6">NBRC 100172</strain>
    </source>
</reference>
<dbReference type="GO" id="GO:0006631">
    <property type="term" value="P:fatty acid metabolic process"/>
    <property type="evidence" value="ECO:0007669"/>
    <property type="project" value="TreeGrafter"/>
</dbReference>
<protein>
    <recommendedName>
        <fullName evidence="7">AMP-dependent synthetase</fullName>
    </recommendedName>
</protein>
<gene>
    <name evidence="5" type="ORF">CD32_04175</name>
</gene>
<dbReference type="SUPFAM" id="SSF56801">
    <property type="entry name" value="Acetyl-CoA synthetase-like"/>
    <property type="match status" value="1"/>
</dbReference>
<dbReference type="eggNOG" id="COG0318">
    <property type="taxonomic scope" value="Bacteria"/>
</dbReference>
<dbReference type="PROSITE" id="PS00455">
    <property type="entry name" value="AMP_BINDING"/>
    <property type="match status" value="1"/>
</dbReference>
<evidence type="ECO:0008006" key="7">
    <source>
        <dbReference type="Google" id="ProtNLM"/>
    </source>
</evidence>
<name>A0A0A3JJR7_9BACI</name>
<proteinExistence type="inferred from homology"/>
<evidence type="ECO:0000256" key="1">
    <source>
        <dbReference type="ARBA" id="ARBA00006432"/>
    </source>
</evidence>
<evidence type="ECO:0000259" key="3">
    <source>
        <dbReference type="Pfam" id="PF00501"/>
    </source>
</evidence>
<dbReference type="EMBL" id="JPVP01000048">
    <property type="protein sequence ID" value="KGR87232.1"/>
    <property type="molecule type" value="Genomic_DNA"/>
</dbReference>
<dbReference type="Gene3D" id="3.40.50.12780">
    <property type="entry name" value="N-terminal domain of ligase-like"/>
    <property type="match status" value="1"/>
</dbReference>
<dbReference type="Gene3D" id="3.30.300.30">
    <property type="match status" value="1"/>
</dbReference>
<dbReference type="PANTHER" id="PTHR43201:SF5">
    <property type="entry name" value="MEDIUM-CHAIN ACYL-COA LIGASE ACSF2, MITOCHONDRIAL"/>
    <property type="match status" value="1"/>
</dbReference>
<dbReference type="InterPro" id="IPR000873">
    <property type="entry name" value="AMP-dep_synth/lig_dom"/>
</dbReference>
<dbReference type="InterPro" id="IPR025110">
    <property type="entry name" value="AMP-bd_C"/>
</dbReference>
<feature type="domain" description="AMP-binding enzyme C-terminal" evidence="4">
    <location>
        <begin position="415"/>
        <end position="490"/>
    </location>
</feature>
<dbReference type="Proteomes" id="UP000030437">
    <property type="component" value="Unassembled WGS sequence"/>
</dbReference>
<dbReference type="Pfam" id="PF00501">
    <property type="entry name" value="AMP-binding"/>
    <property type="match status" value="1"/>
</dbReference>
<accession>A0A0A3JJR7</accession>
<dbReference type="PANTHER" id="PTHR43201">
    <property type="entry name" value="ACYL-COA SYNTHETASE"/>
    <property type="match status" value="1"/>
</dbReference>
<evidence type="ECO:0000256" key="2">
    <source>
        <dbReference type="ARBA" id="ARBA00022598"/>
    </source>
</evidence>
<evidence type="ECO:0000313" key="5">
    <source>
        <dbReference type="EMBL" id="KGR87232.1"/>
    </source>
</evidence>
<keyword evidence="6" id="KW-1185">Reference proteome</keyword>
<dbReference type="Pfam" id="PF13193">
    <property type="entry name" value="AMP-binding_C"/>
    <property type="match status" value="1"/>
</dbReference>